<dbReference type="InterPro" id="IPR036286">
    <property type="entry name" value="LexA/Signal_pep-like_sf"/>
</dbReference>
<evidence type="ECO:0000259" key="7">
    <source>
        <dbReference type="Pfam" id="PF10502"/>
    </source>
</evidence>
<evidence type="ECO:0000256" key="4">
    <source>
        <dbReference type="ARBA" id="ARBA00019232"/>
    </source>
</evidence>
<dbReference type="GO" id="GO:0009003">
    <property type="term" value="F:signal peptidase activity"/>
    <property type="evidence" value="ECO:0007669"/>
    <property type="project" value="UniProtKB-EC"/>
</dbReference>
<keyword evidence="6" id="KW-0645">Protease</keyword>
<keyword evidence="9" id="KW-1185">Reference proteome</keyword>
<evidence type="ECO:0000313" key="9">
    <source>
        <dbReference type="Proteomes" id="UP001310692"/>
    </source>
</evidence>
<dbReference type="PANTHER" id="PTHR43390:SF1">
    <property type="entry name" value="CHLOROPLAST PROCESSING PEPTIDASE"/>
    <property type="match status" value="1"/>
</dbReference>
<evidence type="ECO:0000256" key="1">
    <source>
        <dbReference type="ARBA" id="ARBA00000677"/>
    </source>
</evidence>
<comment type="similarity">
    <text evidence="2 6">Belongs to the peptidase S26 family.</text>
</comment>
<feature type="transmembrane region" description="Helical" evidence="6">
    <location>
        <begin position="12"/>
        <end position="34"/>
    </location>
</feature>
<dbReference type="Proteomes" id="UP001310692">
    <property type="component" value="Unassembled WGS sequence"/>
</dbReference>
<dbReference type="NCBIfam" id="TIGR02227">
    <property type="entry name" value="sigpep_I_bact"/>
    <property type="match status" value="1"/>
</dbReference>
<keyword evidence="5 6" id="KW-0378">Hydrolase</keyword>
<organism evidence="8 9">
    <name type="scientific">Hyphobacterium marinum</name>
    <dbReference type="NCBI Taxonomy" id="3116574"/>
    <lineage>
        <taxon>Bacteria</taxon>
        <taxon>Pseudomonadati</taxon>
        <taxon>Pseudomonadota</taxon>
        <taxon>Alphaproteobacteria</taxon>
        <taxon>Maricaulales</taxon>
        <taxon>Maricaulaceae</taxon>
        <taxon>Hyphobacterium</taxon>
    </lineage>
</organism>
<keyword evidence="6" id="KW-1133">Transmembrane helix</keyword>
<dbReference type="InterPro" id="IPR000223">
    <property type="entry name" value="Pept_S26A_signal_pept_1"/>
</dbReference>
<dbReference type="EC" id="3.4.21.89" evidence="3 6"/>
<dbReference type="PROSITE" id="PS00760">
    <property type="entry name" value="SPASE_I_2"/>
    <property type="match status" value="1"/>
</dbReference>
<dbReference type="RefSeq" id="WP_330196963.1">
    <property type="nucleotide sequence ID" value="NZ_JAZDRO010000005.1"/>
</dbReference>
<name>A0ABU7M0Q8_9PROT</name>
<dbReference type="SUPFAM" id="SSF51306">
    <property type="entry name" value="LexA/Signal peptidase"/>
    <property type="match status" value="1"/>
</dbReference>
<evidence type="ECO:0000256" key="6">
    <source>
        <dbReference type="RuleBase" id="RU362042"/>
    </source>
</evidence>
<evidence type="ECO:0000313" key="8">
    <source>
        <dbReference type="EMBL" id="MEE2567402.1"/>
    </source>
</evidence>
<dbReference type="Pfam" id="PF10502">
    <property type="entry name" value="Peptidase_S26"/>
    <property type="match status" value="1"/>
</dbReference>
<dbReference type="Gene3D" id="2.10.109.10">
    <property type="entry name" value="Umud Fragment, subunit A"/>
    <property type="match status" value="1"/>
</dbReference>
<comment type="catalytic activity">
    <reaction evidence="1 6">
        <text>Cleavage of hydrophobic, N-terminal signal or leader sequences from secreted and periplasmic proteins.</text>
        <dbReference type="EC" id="3.4.21.89"/>
    </reaction>
</comment>
<comment type="subcellular location">
    <subcellularLocation>
        <location evidence="6">Membrane</location>
        <topology evidence="6">Single-pass type II membrane protein</topology>
    </subcellularLocation>
</comment>
<feature type="domain" description="Peptidase S26" evidence="7">
    <location>
        <begin position="11"/>
        <end position="227"/>
    </location>
</feature>
<gene>
    <name evidence="8" type="primary">lepB</name>
    <name evidence="8" type="ORF">V0U35_12010</name>
</gene>
<dbReference type="PRINTS" id="PR00727">
    <property type="entry name" value="LEADERPTASE"/>
</dbReference>
<dbReference type="CDD" id="cd06530">
    <property type="entry name" value="S26_SPase_I"/>
    <property type="match status" value="1"/>
</dbReference>
<keyword evidence="6" id="KW-0472">Membrane</keyword>
<proteinExistence type="inferred from homology"/>
<protein>
    <recommendedName>
        <fullName evidence="4 6">Signal peptidase I</fullName>
        <ecNumber evidence="3 6">3.4.21.89</ecNumber>
    </recommendedName>
</protein>
<evidence type="ECO:0000256" key="3">
    <source>
        <dbReference type="ARBA" id="ARBA00013208"/>
    </source>
</evidence>
<dbReference type="InterPro" id="IPR019533">
    <property type="entry name" value="Peptidase_S26"/>
</dbReference>
<dbReference type="PANTHER" id="PTHR43390">
    <property type="entry name" value="SIGNAL PEPTIDASE I"/>
    <property type="match status" value="1"/>
</dbReference>
<dbReference type="InterPro" id="IPR019757">
    <property type="entry name" value="Pept_S26A_signal_pept_1_Lys-AS"/>
</dbReference>
<accession>A0ABU7M0Q8</accession>
<sequence length="250" mass="27872">MADKAAGEVGETVRFIAGVAGVWFFIVTLIFAPFHIPSESMQPSLEVGDRVLVSKWAYGYSRHSLPLGLGYYLPESWNARILGRTPERGDVVVFRNPESRRNLIKRVIGLPGDIITYRDGRLYVNGELVHREPVDTRVYRMHRGPTVEVEVYDEMLPDGASHLIYEQSDVGGLDDAGPYRVPDGHAFVMGDNRDSSTDSRVPPGINGSGGPGYVRLSEIVGRAETVMFTLHRCRDEDGYYCPTGRVWRGL</sequence>
<evidence type="ECO:0000256" key="2">
    <source>
        <dbReference type="ARBA" id="ARBA00009370"/>
    </source>
</evidence>
<dbReference type="EMBL" id="JAZDRO010000005">
    <property type="protein sequence ID" value="MEE2567402.1"/>
    <property type="molecule type" value="Genomic_DNA"/>
</dbReference>
<evidence type="ECO:0000256" key="5">
    <source>
        <dbReference type="ARBA" id="ARBA00022801"/>
    </source>
</evidence>
<keyword evidence="6" id="KW-0812">Transmembrane</keyword>
<reference evidence="8 9" key="1">
    <citation type="submission" date="2024-01" db="EMBL/GenBank/DDBJ databases">
        <title>Hyphobacterium bacterium isolated from marine sediment.</title>
        <authorList>
            <person name="Zhao S."/>
        </authorList>
    </citation>
    <scope>NUCLEOTIDE SEQUENCE [LARGE SCALE GENOMIC DNA]</scope>
    <source>
        <strain evidence="8 9">Y60-23</strain>
    </source>
</reference>
<comment type="caution">
    <text evidence="8">The sequence shown here is derived from an EMBL/GenBank/DDBJ whole genome shotgun (WGS) entry which is preliminary data.</text>
</comment>